<comment type="similarity">
    <text evidence="5">Belongs to the SAT4 family.</text>
</comment>
<dbReference type="AlphaFoldDB" id="A0A9P4MN06"/>
<evidence type="ECO:0000256" key="2">
    <source>
        <dbReference type="ARBA" id="ARBA00022692"/>
    </source>
</evidence>
<evidence type="ECO:0000256" key="7">
    <source>
        <dbReference type="SAM" id="Phobius"/>
    </source>
</evidence>
<reference evidence="9" key="1">
    <citation type="journal article" date="2020" name="Stud. Mycol.">
        <title>101 Dothideomycetes genomes: a test case for predicting lifestyles and emergence of pathogens.</title>
        <authorList>
            <person name="Haridas S."/>
            <person name="Albert R."/>
            <person name="Binder M."/>
            <person name="Bloem J."/>
            <person name="Labutti K."/>
            <person name="Salamov A."/>
            <person name="Andreopoulos B."/>
            <person name="Baker S."/>
            <person name="Barry K."/>
            <person name="Bills G."/>
            <person name="Bluhm B."/>
            <person name="Cannon C."/>
            <person name="Castanera R."/>
            <person name="Culley D."/>
            <person name="Daum C."/>
            <person name="Ezra D."/>
            <person name="Gonzalez J."/>
            <person name="Henrissat B."/>
            <person name="Kuo A."/>
            <person name="Liang C."/>
            <person name="Lipzen A."/>
            <person name="Lutzoni F."/>
            <person name="Magnuson J."/>
            <person name="Mondo S."/>
            <person name="Nolan M."/>
            <person name="Ohm R."/>
            <person name="Pangilinan J."/>
            <person name="Park H.-J."/>
            <person name="Ramirez L."/>
            <person name="Alfaro M."/>
            <person name="Sun H."/>
            <person name="Tritt A."/>
            <person name="Yoshinaga Y."/>
            <person name="Zwiers L.-H."/>
            <person name="Turgeon B."/>
            <person name="Goodwin S."/>
            <person name="Spatafora J."/>
            <person name="Crous P."/>
            <person name="Grigoriev I."/>
        </authorList>
    </citation>
    <scope>NUCLEOTIDE SEQUENCE</scope>
    <source>
        <strain evidence="9">ATCC 74209</strain>
    </source>
</reference>
<feature type="region of interest" description="Disordered" evidence="6">
    <location>
        <begin position="279"/>
        <end position="306"/>
    </location>
</feature>
<keyword evidence="4 7" id="KW-0472">Membrane</keyword>
<evidence type="ECO:0000259" key="8">
    <source>
        <dbReference type="Pfam" id="PF20684"/>
    </source>
</evidence>
<comment type="caution">
    <text evidence="9">The sequence shown here is derived from an EMBL/GenBank/DDBJ whole genome shotgun (WGS) entry which is preliminary data.</text>
</comment>
<feature type="transmembrane region" description="Helical" evidence="7">
    <location>
        <begin position="54"/>
        <end position="75"/>
    </location>
</feature>
<dbReference type="Pfam" id="PF20684">
    <property type="entry name" value="Fung_rhodopsin"/>
    <property type="match status" value="1"/>
</dbReference>
<feature type="transmembrane region" description="Helical" evidence="7">
    <location>
        <begin position="210"/>
        <end position="229"/>
    </location>
</feature>
<feature type="transmembrane region" description="Helical" evidence="7">
    <location>
        <begin position="131"/>
        <end position="151"/>
    </location>
</feature>
<evidence type="ECO:0000256" key="6">
    <source>
        <dbReference type="SAM" id="MobiDB-lite"/>
    </source>
</evidence>
<dbReference type="OrthoDB" id="3934549at2759"/>
<feature type="transmembrane region" description="Helical" evidence="7">
    <location>
        <begin position="95"/>
        <end position="119"/>
    </location>
</feature>
<gene>
    <name evidence="9" type="ORF">GQ43DRAFT_248213</name>
</gene>
<protein>
    <recommendedName>
        <fullName evidence="8">Rhodopsin domain-containing protein</fullName>
    </recommendedName>
</protein>
<dbReference type="InterPro" id="IPR052337">
    <property type="entry name" value="SAT4-like"/>
</dbReference>
<feature type="domain" description="Rhodopsin" evidence="8">
    <location>
        <begin position="36"/>
        <end position="271"/>
    </location>
</feature>
<dbReference type="PANTHER" id="PTHR33048">
    <property type="entry name" value="PTH11-LIKE INTEGRAL MEMBRANE PROTEIN (AFU_ORTHOLOGUE AFUA_5G11245)"/>
    <property type="match status" value="1"/>
</dbReference>
<evidence type="ECO:0000256" key="1">
    <source>
        <dbReference type="ARBA" id="ARBA00004141"/>
    </source>
</evidence>
<evidence type="ECO:0000313" key="9">
    <source>
        <dbReference type="EMBL" id="KAF2196641.1"/>
    </source>
</evidence>
<accession>A0A9P4MN06</accession>
<keyword evidence="2 7" id="KW-0812">Transmembrane</keyword>
<keyword evidence="10" id="KW-1185">Reference proteome</keyword>
<evidence type="ECO:0000256" key="5">
    <source>
        <dbReference type="ARBA" id="ARBA00038359"/>
    </source>
</evidence>
<dbReference type="EMBL" id="ML994350">
    <property type="protein sequence ID" value="KAF2196641.1"/>
    <property type="molecule type" value="Genomic_DNA"/>
</dbReference>
<evidence type="ECO:0000256" key="3">
    <source>
        <dbReference type="ARBA" id="ARBA00022989"/>
    </source>
</evidence>
<feature type="transmembrane region" description="Helical" evidence="7">
    <location>
        <begin position="241"/>
        <end position="266"/>
    </location>
</feature>
<comment type="subcellular location">
    <subcellularLocation>
        <location evidence="1">Membrane</location>
        <topology evidence="1">Multi-pass membrane protein</topology>
    </subcellularLocation>
</comment>
<dbReference type="GO" id="GO:0016020">
    <property type="term" value="C:membrane"/>
    <property type="evidence" value="ECO:0007669"/>
    <property type="project" value="UniProtKB-SubCell"/>
</dbReference>
<evidence type="ECO:0000313" key="10">
    <source>
        <dbReference type="Proteomes" id="UP000799536"/>
    </source>
</evidence>
<organism evidence="9 10">
    <name type="scientific">Delitschia confertaspora ATCC 74209</name>
    <dbReference type="NCBI Taxonomy" id="1513339"/>
    <lineage>
        <taxon>Eukaryota</taxon>
        <taxon>Fungi</taxon>
        <taxon>Dikarya</taxon>
        <taxon>Ascomycota</taxon>
        <taxon>Pezizomycotina</taxon>
        <taxon>Dothideomycetes</taxon>
        <taxon>Pleosporomycetidae</taxon>
        <taxon>Pleosporales</taxon>
        <taxon>Delitschiaceae</taxon>
        <taxon>Delitschia</taxon>
    </lineage>
</organism>
<dbReference type="PANTHER" id="PTHR33048:SF151">
    <property type="entry name" value="INTEGRAL MEMBRANE PROTEIN"/>
    <property type="match status" value="1"/>
</dbReference>
<feature type="transmembrane region" description="Helical" evidence="7">
    <location>
        <begin position="24"/>
        <end position="42"/>
    </location>
</feature>
<evidence type="ECO:0000256" key="4">
    <source>
        <dbReference type="ARBA" id="ARBA00023136"/>
    </source>
</evidence>
<proteinExistence type="inferred from homology"/>
<keyword evidence="3 7" id="KW-1133">Transmembrane helix</keyword>
<dbReference type="InterPro" id="IPR049326">
    <property type="entry name" value="Rhodopsin_dom_fungi"/>
</dbReference>
<feature type="transmembrane region" description="Helical" evidence="7">
    <location>
        <begin position="179"/>
        <end position="198"/>
    </location>
</feature>
<sequence>MFPVVFPRDTSTANEGPHLRNTTTTLLVLATFFVLLRFAARWRRGLSYGFDDGMVVLSLCFCYGAAGINYAMIHFGLGKHATQVSNHDLTIVLKLLVAFECVYCTGVGLVKLSLLLMYARIFPTKFFRISSYILGSITVGWVIAIIGVSIFQCNPIRKAWLPMIAGTCTNLKASFIGNAIPNILTDIAILLLPVREVWKLQVTPARRMSLWFMFGLGFFVLFASIYRFTTIMQFQPADTTWTLATACTWCVVEVASGIIGVCLPTLRPLLKLISNQFNDSRDSRGRSAKGLTTGSRPTELVTIGGTGGKRSNHDFNRLEDGMITVYPETDADSDKRSDSDWSGQLPLTNITVTKEVHQHWADNKGPSGR</sequence>
<dbReference type="Proteomes" id="UP000799536">
    <property type="component" value="Unassembled WGS sequence"/>
</dbReference>
<name>A0A9P4MN06_9PLEO</name>